<proteinExistence type="predicted"/>
<feature type="compositionally biased region" description="Low complexity" evidence="1">
    <location>
        <begin position="173"/>
        <end position="201"/>
    </location>
</feature>
<accession>A0A1I8FHJ5</accession>
<feature type="region of interest" description="Disordered" evidence="1">
    <location>
        <begin position="321"/>
        <end position="352"/>
    </location>
</feature>
<name>A0A1I8FHJ5_9PLAT</name>
<protein>
    <submittedName>
        <fullName evidence="3">RUN domain-containing protein</fullName>
    </submittedName>
</protein>
<keyword evidence="2" id="KW-1185">Reference proteome</keyword>
<feature type="compositionally biased region" description="Basic residues" evidence="1">
    <location>
        <begin position="140"/>
        <end position="151"/>
    </location>
</feature>
<evidence type="ECO:0000256" key="1">
    <source>
        <dbReference type="SAM" id="MobiDB-lite"/>
    </source>
</evidence>
<evidence type="ECO:0000313" key="2">
    <source>
        <dbReference type="Proteomes" id="UP000095280"/>
    </source>
</evidence>
<reference evidence="3" key="1">
    <citation type="submission" date="2016-11" db="UniProtKB">
        <authorList>
            <consortium name="WormBaseParasite"/>
        </authorList>
    </citation>
    <scope>IDENTIFICATION</scope>
</reference>
<evidence type="ECO:0000313" key="3">
    <source>
        <dbReference type="WBParaSite" id="maker-unitig_34269-snap-gene-0.1-mRNA-1"/>
    </source>
</evidence>
<dbReference type="WBParaSite" id="maker-unitig_34269-snap-gene-0.1-mRNA-1">
    <property type="protein sequence ID" value="maker-unitig_34269-snap-gene-0.1-mRNA-1"/>
    <property type="gene ID" value="maker-unitig_34269-snap-gene-0.1"/>
</dbReference>
<feature type="region of interest" description="Disordered" evidence="1">
    <location>
        <begin position="102"/>
        <end position="210"/>
    </location>
</feature>
<dbReference type="AlphaFoldDB" id="A0A1I8FHJ5"/>
<dbReference type="Proteomes" id="UP000095280">
    <property type="component" value="Unplaced"/>
</dbReference>
<organism evidence="2 3">
    <name type="scientific">Macrostomum lignano</name>
    <dbReference type="NCBI Taxonomy" id="282301"/>
    <lineage>
        <taxon>Eukaryota</taxon>
        <taxon>Metazoa</taxon>
        <taxon>Spiralia</taxon>
        <taxon>Lophotrochozoa</taxon>
        <taxon>Platyhelminthes</taxon>
        <taxon>Rhabditophora</taxon>
        <taxon>Macrostomorpha</taxon>
        <taxon>Macrostomida</taxon>
        <taxon>Macrostomidae</taxon>
        <taxon>Macrostomum</taxon>
    </lineage>
</organism>
<feature type="compositionally biased region" description="Polar residues" evidence="1">
    <location>
        <begin position="121"/>
        <end position="135"/>
    </location>
</feature>
<sequence length="352" mass="38587">IIEDLMPVHGHIHGLCCWLRSVCVEHNLPNVHRRTWAERWWSAVMSLLKLAYFESFGELQVGYISGEDSEDFCAASLGDSAVSEEQLTKWEGLRSQEFLRRRQEANQQRRRANAIRPGSRRQLQLPSQSAAGTTDDTPHRRSLRPRQRGSRRPAPSSTSTYTQNRPPRPPQQAAPGRAPSPAQAQAAAAGCPASGAEPEAAQATGSRSNSLHLSEIDVASARASSRFSLLLTTELTWAIGPDACELAGVAARRAQPHGPPETREVAVDFNSIPDSGSRLQPPLSAGLARLPADLTMAWPLPPADAGYRGRRWTAQSEDRCLCGDQNHRTGGAASPDWKRDDSTIWWKKGSQK</sequence>